<evidence type="ECO:0000313" key="5">
    <source>
        <dbReference type="RefSeq" id="XP_022965946.1"/>
    </source>
</evidence>
<dbReference type="KEGG" id="cmax:111465672"/>
<keyword evidence="1" id="KW-1133">Transmembrane helix</keyword>
<keyword evidence="2" id="KW-0732">Signal</keyword>
<feature type="transmembrane region" description="Helical" evidence="1">
    <location>
        <begin position="179"/>
        <end position="197"/>
    </location>
</feature>
<evidence type="ECO:0000259" key="3">
    <source>
        <dbReference type="Pfam" id="PF25884"/>
    </source>
</evidence>
<dbReference type="Pfam" id="PF25884">
    <property type="entry name" value="At5g19230"/>
    <property type="match status" value="1"/>
</dbReference>
<dbReference type="AlphaFoldDB" id="A0A6J1HN14"/>
<dbReference type="PANTHER" id="PTHR33976">
    <property type="entry name" value="OS07G0645000 PROTEIN"/>
    <property type="match status" value="1"/>
</dbReference>
<dbReference type="PANTHER" id="PTHR33976:SF11">
    <property type="entry name" value="GPI-ANCHORED PROTEIN"/>
    <property type="match status" value="1"/>
</dbReference>
<feature type="domain" description="Uncharacterized GPI-anchored protein At5g19230-like" evidence="3">
    <location>
        <begin position="36"/>
        <end position="162"/>
    </location>
</feature>
<reference evidence="5" key="1">
    <citation type="submission" date="2025-08" db="UniProtKB">
        <authorList>
            <consortium name="RefSeq"/>
        </authorList>
    </citation>
    <scope>IDENTIFICATION</scope>
    <source>
        <tissue evidence="5">Young leaves</tissue>
    </source>
</reference>
<dbReference type="InterPro" id="IPR045285">
    <property type="entry name" value="At5g19230-like"/>
</dbReference>
<dbReference type="Proteomes" id="UP000504608">
    <property type="component" value="Unplaced"/>
</dbReference>
<evidence type="ECO:0000313" key="4">
    <source>
        <dbReference type="Proteomes" id="UP000504608"/>
    </source>
</evidence>
<keyword evidence="1" id="KW-0472">Membrane</keyword>
<keyword evidence="4" id="KW-1185">Reference proteome</keyword>
<protein>
    <submittedName>
        <fullName evidence="5">Uncharacterized GPI-anchored protein At3g06035-like</fullName>
    </submittedName>
</protein>
<organism evidence="4 5">
    <name type="scientific">Cucurbita maxima</name>
    <name type="common">Pumpkin</name>
    <name type="synonym">Winter squash</name>
    <dbReference type="NCBI Taxonomy" id="3661"/>
    <lineage>
        <taxon>Eukaryota</taxon>
        <taxon>Viridiplantae</taxon>
        <taxon>Streptophyta</taxon>
        <taxon>Embryophyta</taxon>
        <taxon>Tracheophyta</taxon>
        <taxon>Spermatophyta</taxon>
        <taxon>Magnoliopsida</taxon>
        <taxon>eudicotyledons</taxon>
        <taxon>Gunneridae</taxon>
        <taxon>Pentapetalae</taxon>
        <taxon>rosids</taxon>
        <taxon>fabids</taxon>
        <taxon>Cucurbitales</taxon>
        <taxon>Cucurbitaceae</taxon>
        <taxon>Cucurbiteae</taxon>
        <taxon>Cucurbita</taxon>
    </lineage>
</organism>
<dbReference type="RefSeq" id="XP_022965946.1">
    <property type="nucleotide sequence ID" value="XM_023110178.1"/>
</dbReference>
<dbReference type="InterPro" id="IPR059083">
    <property type="entry name" value="At5g19230_dom"/>
</dbReference>
<evidence type="ECO:0000256" key="2">
    <source>
        <dbReference type="SAM" id="SignalP"/>
    </source>
</evidence>
<gene>
    <name evidence="5" type="primary">LOC111465672</name>
</gene>
<evidence type="ECO:0000256" key="1">
    <source>
        <dbReference type="SAM" id="Phobius"/>
    </source>
</evidence>
<proteinExistence type="predicted"/>
<name>A0A6J1HN14_CUCMA</name>
<accession>A0A6J1HN14</accession>
<feature type="chain" id="PRO_5026901788" evidence="2">
    <location>
        <begin position="29"/>
        <end position="200"/>
    </location>
</feature>
<dbReference type="GeneID" id="111465672"/>
<keyword evidence="1" id="KW-0812">Transmembrane</keyword>
<dbReference type="OrthoDB" id="753138at2759"/>
<feature type="signal peptide" evidence="2">
    <location>
        <begin position="1"/>
        <end position="28"/>
    </location>
</feature>
<sequence>MASSSSSFSLFGVFAIAFLVFGSSPVLSFKVEEDKENLLQGLNGYRQAQKLPPFEKNAKACCIADKIADVDKDHPCNITTANSTVTARHLSQIANFEHYAEKCKVDLNTTADAIVMPVCVPDMVEPMLLANYTQTQYAQYLNNSKFVGAGLGVDVDWMVVILTTAEHGGSFAGSGAGSVVASMGASVLVVLLGLFLVGNL</sequence>